<name>A0A2I0HR49_PUNGR</name>
<dbReference type="AlphaFoldDB" id="A0A2I0HR49"/>
<dbReference type="Proteomes" id="UP000233551">
    <property type="component" value="Unassembled WGS sequence"/>
</dbReference>
<keyword evidence="2" id="KW-1185">Reference proteome</keyword>
<gene>
    <name evidence="1" type="ORF">CRG98_045419</name>
</gene>
<proteinExistence type="predicted"/>
<reference evidence="1 2" key="1">
    <citation type="submission" date="2017-11" db="EMBL/GenBank/DDBJ databases">
        <title>De-novo sequencing of pomegranate (Punica granatum L.) genome.</title>
        <authorList>
            <person name="Akparov Z."/>
            <person name="Amiraslanov A."/>
            <person name="Hajiyeva S."/>
            <person name="Abbasov M."/>
            <person name="Kaur K."/>
            <person name="Hamwieh A."/>
            <person name="Solovyev V."/>
            <person name="Salamov A."/>
            <person name="Braich B."/>
            <person name="Kosarev P."/>
            <person name="Mahmoud A."/>
            <person name="Hajiyev E."/>
            <person name="Babayeva S."/>
            <person name="Izzatullayeva V."/>
            <person name="Mammadov A."/>
            <person name="Mammadov A."/>
            <person name="Sharifova S."/>
            <person name="Ojaghi J."/>
            <person name="Eynullazada K."/>
            <person name="Bayramov B."/>
            <person name="Abdulazimova A."/>
            <person name="Shahmuradov I."/>
        </authorList>
    </citation>
    <scope>NUCLEOTIDE SEQUENCE [LARGE SCALE GENOMIC DNA]</scope>
    <source>
        <strain evidence="2">cv. AG2017</strain>
        <tissue evidence="1">Leaf</tissue>
    </source>
</reference>
<dbReference type="EMBL" id="PGOL01006096">
    <property type="protein sequence ID" value="PKI34197.1"/>
    <property type="molecule type" value="Genomic_DNA"/>
</dbReference>
<organism evidence="1 2">
    <name type="scientific">Punica granatum</name>
    <name type="common">Pomegranate</name>
    <dbReference type="NCBI Taxonomy" id="22663"/>
    <lineage>
        <taxon>Eukaryota</taxon>
        <taxon>Viridiplantae</taxon>
        <taxon>Streptophyta</taxon>
        <taxon>Embryophyta</taxon>
        <taxon>Tracheophyta</taxon>
        <taxon>Spermatophyta</taxon>
        <taxon>Magnoliopsida</taxon>
        <taxon>eudicotyledons</taxon>
        <taxon>Gunneridae</taxon>
        <taxon>Pentapetalae</taxon>
        <taxon>rosids</taxon>
        <taxon>malvids</taxon>
        <taxon>Myrtales</taxon>
        <taxon>Lythraceae</taxon>
        <taxon>Punica</taxon>
    </lineage>
</organism>
<accession>A0A2I0HR49</accession>
<comment type="caution">
    <text evidence="1">The sequence shown here is derived from an EMBL/GenBank/DDBJ whole genome shotgun (WGS) entry which is preliminary data.</text>
</comment>
<protein>
    <submittedName>
        <fullName evidence="1">Uncharacterized protein</fullName>
    </submittedName>
</protein>
<evidence type="ECO:0000313" key="1">
    <source>
        <dbReference type="EMBL" id="PKI34197.1"/>
    </source>
</evidence>
<evidence type="ECO:0000313" key="2">
    <source>
        <dbReference type="Proteomes" id="UP000233551"/>
    </source>
</evidence>
<sequence>MIREEAILGEEHVHVDELETERLDSYLDRLIKLISTRGGDSVAGAKVSVRTIETANEEGESQSDKLGEGGRCRCTTTATGQGAISQLGGEHKTVGFESVRKLRDRTRGGSTSLGGEEASAVIVTSV</sequence>